<gene>
    <name evidence="9" type="ORF">SY89_00376</name>
</gene>
<comment type="subcellular location">
    <subcellularLocation>
        <location evidence="1">Cell membrane</location>
        <topology evidence="1">Multi-pass membrane protein</topology>
    </subcellularLocation>
</comment>
<dbReference type="InterPro" id="IPR017039">
    <property type="entry name" value="Virul_fac_BrkB"/>
</dbReference>
<evidence type="ECO:0008006" key="11">
    <source>
        <dbReference type="Google" id="ProtNLM"/>
    </source>
</evidence>
<evidence type="ECO:0000256" key="3">
    <source>
        <dbReference type="ARBA" id="ARBA00022692"/>
    </source>
</evidence>
<feature type="transmembrane region" description="Helical" evidence="8">
    <location>
        <begin position="224"/>
        <end position="256"/>
    </location>
</feature>
<keyword evidence="3 8" id="KW-0812">Transmembrane</keyword>
<sequence length="436" mass="45732">MQTRLRSALETAKRVGVVAKEQELTFLAAAVAYYAFVSLIPAAVLALIVATVVGGEQLATVLLESTGQFLTPSGQEVLTTALTASDGRGSATVLGVGFLLWGTLKVFRALDTAFAAVYGTEHESTALDEVVDSIVVVLGIGASMTLMFALAGAFAAFNLGVGVEALGVLSLPILLTAAFLPLFYRFPDTTVTVREVLPGAVVAAVVWTAMQAGFQLYASVASTSAYGIVGGVILLVTWLYLAGAAVILGAVVNVVLTENRVPGTATQGTSVGAATTTTAAGASDTAVPSKTPATDDRQFQGHREPASEYMAEREPRGAPDVADLAEEVEELRSELDGFEEDVEQRTVDRPQLEADLKSYVRTRMRQGKATGWGPYLVLLYGTVMSLGAFYWLSGWPAVAAMLITFTSTLGLYVLFVLFGGVIGAVRTAGGIAERLR</sequence>
<dbReference type="AlphaFoldDB" id="A0A0P7GM90"/>
<keyword evidence="5 8" id="KW-0472">Membrane</keyword>
<name>A0A0P7GM90_9EURY</name>
<evidence type="ECO:0000313" key="10">
    <source>
        <dbReference type="Proteomes" id="UP000050535"/>
    </source>
</evidence>
<dbReference type="PANTHER" id="PTHR30213:SF0">
    <property type="entry name" value="UPF0761 MEMBRANE PROTEIN YIHY"/>
    <property type="match status" value="1"/>
</dbReference>
<feature type="coiled-coil region" evidence="6">
    <location>
        <begin position="321"/>
        <end position="348"/>
    </location>
</feature>
<feature type="region of interest" description="Disordered" evidence="7">
    <location>
        <begin position="265"/>
        <end position="316"/>
    </location>
</feature>
<feature type="transmembrane region" description="Helical" evidence="8">
    <location>
        <begin position="196"/>
        <end position="218"/>
    </location>
</feature>
<evidence type="ECO:0000256" key="6">
    <source>
        <dbReference type="SAM" id="Coils"/>
    </source>
</evidence>
<feature type="transmembrane region" description="Helical" evidence="8">
    <location>
        <begin position="31"/>
        <end position="53"/>
    </location>
</feature>
<feature type="compositionally biased region" description="Low complexity" evidence="7">
    <location>
        <begin position="265"/>
        <end position="287"/>
    </location>
</feature>
<dbReference type="EMBL" id="LGUC01000001">
    <property type="protein sequence ID" value="KPN29661.1"/>
    <property type="molecule type" value="Genomic_DNA"/>
</dbReference>
<feature type="transmembrane region" description="Helical" evidence="8">
    <location>
        <begin position="398"/>
        <end position="425"/>
    </location>
</feature>
<dbReference type="RefSeq" id="WP_054582903.1">
    <property type="nucleotide sequence ID" value="NZ_LGUC01000001.1"/>
</dbReference>
<dbReference type="Pfam" id="PF03631">
    <property type="entry name" value="Virul_fac_BrkB"/>
    <property type="match status" value="1"/>
</dbReference>
<evidence type="ECO:0000256" key="8">
    <source>
        <dbReference type="SAM" id="Phobius"/>
    </source>
</evidence>
<dbReference type="STRING" id="699431.SY89_00376"/>
<feature type="transmembrane region" description="Helical" evidence="8">
    <location>
        <begin position="134"/>
        <end position="159"/>
    </location>
</feature>
<dbReference type="Proteomes" id="UP000050535">
    <property type="component" value="Unassembled WGS sequence"/>
</dbReference>
<accession>A0A0P7GM90</accession>
<proteinExistence type="predicted"/>
<dbReference type="OrthoDB" id="204872at2157"/>
<feature type="transmembrane region" description="Helical" evidence="8">
    <location>
        <begin position="372"/>
        <end position="392"/>
    </location>
</feature>
<keyword evidence="10" id="KW-1185">Reference proteome</keyword>
<evidence type="ECO:0000256" key="2">
    <source>
        <dbReference type="ARBA" id="ARBA00022475"/>
    </source>
</evidence>
<protein>
    <recommendedName>
        <fullName evidence="11">YihY family inner membrane protein</fullName>
    </recommendedName>
</protein>
<evidence type="ECO:0000256" key="1">
    <source>
        <dbReference type="ARBA" id="ARBA00004651"/>
    </source>
</evidence>
<keyword evidence="2" id="KW-1003">Cell membrane</keyword>
<feature type="compositionally biased region" description="Basic and acidic residues" evidence="7">
    <location>
        <begin position="293"/>
        <end position="316"/>
    </location>
</feature>
<evidence type="ECO:0000256" key="7">
    <source>
        <dbReference type="SAM" id="MobiDB-lite"/>
    </source>
</evidence>
<reference evidence="10" key="1">
    <citation type="submission" date="2013-11" db="EMBL/GenBank/DDBJ databases">
        <authorList>
            <person name="Hoang H.T."/>
            <person name="Killian M.L."/>
            <person name="Madson D.M."/>
            <person name="Arruda P.H.E."/>
            <person name="Sun D."/>
            <person name="Schwartz K.J."/>
            <person name="Yoon K."/>
        </authorList>
    </citation>
    <scope>NUCLEOTIDE SEQUENCE [LARGE SCALE GENOMIC DNA]</scope>
    <source>
        <strain evidence="10">CDK2</strain>
    </source>
</reference>
<evidence type="ECO:0000313" key="9">
    <source>
        <dbReference type="EMBL" id="KPN29661.1"/>
    </source>
</evidence>
<comment type="caution">
    <text evidence="9">The sequence shown here is derived from an EMBL/GenBank/DDBJ whole genome shotgun (WGS) entry which is preliminary data.</text>
</comment>
<keyword evidence="4 8" id="KW-1133">Transmembrane helix</keyword>
<organism evidence="9 10">
    <name type="scientific">Halolamina pelagica</name>
    <dbReference type="NCBI Taxonomy" id="699431"/>
    <lineage>
        <taxon>Archaea</taxon>
        <taxon>Methanobacteriati</taxon>
        <taxon>Methanobacteriota</taxon>
        <taxon>Stenosarchaea group</taxon>
        <taxon>Halobacteria</taxon>
        <taxon>Halobacteriales</taxon>
        <taxon>Haloferacaceae</taxon>
    </lineage>
</organism>
<dbReference type="PANTHER" id="PTHR30213">
    <property type="entry name" value="INNER MEMBRANE PROTEIN YHJD"/>
    <property type="match status" value="1"/>
</dbReference>
<keyword evidence="6" id="KW-0175">Coiled coil</keyword>
<evidence type="ECO:0000256" key="5">
    <source>
        <dbReference type="ARBA" id="ARBA00023136"/>
    </source>
</evidence>
<dbReference type="GO" id="GO:0005886">
    <property type="term" value="C:plasma membrane"/>
    <property type="evidence" value="ECO:0007669"/>
    <property type="project" value="UniProtKB-SubCell"/>
</dbReference>
<feature type="transmembrane region" description="Helical" evidence="8">
    <location>
        <begin position="165"/>
        <end position="184"/>
    </location>
</feature>
<evidence type="ECO:0000256" key="4">
    <source>
        <dbReference type="ARBA" id="ARBA00022989"/>
    </source>
</evidence>